<accession>W0R4H0</accession>
<evidence type="ECO:0000313" key="2">
    <source>
        <dbReference type="EMBL" id="AHG86049.1"/>
    </source>
</evidence>
<organism evidence="2 3">
    <name type="scientific">Bibersteinia trehalosi USDA-ARS-USMARC-190</name>
    <dbReference type="NCBI Taxonomy" id="1263832"/>
    <lineage>
        <taxon>Bacteria</taxon>
        <taxon>Pseudomonadati</taxon>
        <taxon>Pseudomonadota</taxon>
        <taxon>Gammaproteobacteria</taxon>
        <taxon>Pasteurellales</taxon>
        <taxon>Pasteurellaceae</taxon>
        <taxon>Bibersteinia</taxon>
    </lineage>
</organism>
<dbReference type="InterPro" id="IPR014976">
    <property type="entry name" value="AbpA_HamA_C"/>
</dbReference>
<gene>
    <name evidence="2" type="ORF">F544_8180</name>
</gene>
<protein>
    <submittedName>
        <fullName evidence="2">VrlR</fullName>
    </submittedName>
</protein>
<dbReference type="KEGG" id="btra:F544_8180"/>
<dbReference type="EMBL" id="CP006956">
    <property type="protein sequence ID" value="AHG86049.1"/>
    <property type="molecule type" value="Genomic_DNA"/>
</dbReference>
<proteinExistence type="predicted"/>
<name>W0R4H0_BIBTR</name>
<dbReference type="AlphaFoldDB" id="W0R4H0"/>
<dbReference type="RefSeq" id="WP_025289161.1">
    <property type="nucleotide sequence ID" value="NZ_CP006956.1"/>
</dbReference>
<feature type="domain" description="Anti-bacteriophage protein A/HamA C-terminal" evidence="1">
    <location>
        <begin position="9"/>
        <end position="269"/>
    </location>
</feature>
<dbReference type="Proteomes" id="UP000019086">
    <property type="component" value="Chromosome"/>
</dbReference>
<dbReference type="Pfam" id="PF08878">
    <property type="entry name" value="HamA"/>
    <property type="match status" value="1"/>
</dbReference>
<evidence type="ECO:0000313" key="3">
    <source>
        <dbReference type="Proteomes" id="UP000019086"/>
    </source>
</evidence>
<dbReference type="HOGENOM" id="CLU_091712_0_0_6"/>
<dbReference type="PATRIC" id="fig|1263832.3.peg.812"/>
<reference evidence="2 3" key="1">
    <citation type="submission" date="2013-12" db="EMBL/GenBank/DDBJ databases">
        <title>Annotation of the Bibersteinia trehalosi USDA-ARS-USMARC-190 complete genome.</title>
        <authorList>
            <person name="Harhay G.P."/>
            <person name="McVey S."/>
            <person name="Clawson M.L."/>
            <person name="Bono J."/>
            <person name="Heaton M.P."/>
            <person name="Chitko-Mckown C.G."/>
            <person name="Harhay D.M."/>
            <person name="Smith T.P.L."/>
        </authorList>
    </citation>
    <scope>NUCLEOTIDE SEQUENCE [LARGE SCALE GENOMIC DNA]</scope>
    <source>
        <strain evidence="2 3">USDA-ARS-USMARC-190</strain>
    </source>
</reference>
<sequence length="273" mass="31732">MSFSFHHMKWLIDTGNQLKTQDGKEVKVLEFQHEYNDEILSEWAKHFRNQYCKDEQIDSLRNGTGLSRKEYLNQIKFPDKSIPPGPSIRAGDFAEILAADYLEYQLRHWVPRTRYSHKTIRNESEKGSDTIGFLFFTDDISKGSSQDTLTIIESKAKYTGQHDNKLQTAVEHSNKDVIRKAETLNAIKQRFLDKEDYTNSKRIERFQNEADNPYIQQFGAIAHLDNNNYADDVITSVNASKHSYSNELFLIVIKGKEMMKLVHELYKRAADEA</sequence>
<evidence type="ECO:0000259" key="1">
    <source>
        <dbReference type="Pfam" id="PF08878"/>
    </source>
</evidence>